<protein>
    <submittedName>
        <fullName evidence="2">Uncharacterized protein</fullName>
    </submittedName>
</protein>
<dbReference type="RefSeq" id="WP_160407442.1">
    <property type="nucleotide sequence ID" value="NZ_WSES01000002.1"/>
</dbReference>
<evidence type="ECO:0000313" key="3">
    <source>
        <dbReference type="Proteomes" id="UP000443353"/>
    </source>
</evidence>
<evidence type="ECO:0000313" key="2">
    <source>
        <dbReference type="EMBL" id="MVW59247.1"/>
    </source>
</evidence>
<evidence type="ECO:0000256" key="1">
    <source>
        <dbReference type="SAM" id="SignalP"/>
    </source>
</evidence>
<name>A0A7X3FY72_9BURK</name>
<sequence>MRPVLALLAVFSATSCFAQPAPAQEQLAFWMDAGDHGIVQCTLATMPVGGDIRQFLRLTLGVGVDPRKLELVGKVRLREDDPPARPHLLEIGASAQTALSVALHPDKADRASAQIPAPAMMDVLRTFLRQRTLWMRIDGAAARTVAVAGKEADLASCVATLERDLADERAARARGDVSDAFPSLQSD</sequence>
<comment type="caution">
    <text evidence="2">The sequence shown here is derived from an EMBL/GenBank/DDBJ whole genome shotgun (WGS) entry which is preliminary data.</text>
</comment>
<keyword evidence="1" id="KW-0732">Signal</keyword>
<organism evidence="2 3">
    <name type="scientific">Massilia cellulosiltytica</name>
    <dbReference type="NCBI Taxonomy" id="2683234"/>
    <lineage>
        <taxon>Bacteria</taxon>
        <taxon>Pseudomonadati</taxon>
        <taxon>Pseudomonadota</taxon>
        <taxon>Betaproteobacteria</taxon>
        <taxon>Burkholderiales</taxon>
        <taxon>Oxalobacteraceae</taxon>
        <taxon>Telluria group</taxon>
        <taxon>Massilia</taxon>
    </lineage>
</organism>
<keyword evidence="3" id="KW-1185">Reference proteome</keyword>
<feature type="signal peptide" evidence="1">
    <location>
        <begin position="1"/>
        <end position="18"/>
    </location>
</feature>
<proteinExistence type="predicted"/>
<accession>A0A7X3FY72</accession>
<dbReference type="EMBL" id="WSES01000002">
    <property type="protein sequence ID" value="MVW59247.1"/>
    <property type="molecule type" value="Genomic_DNA"/>
</dbReference>
<gene>
    <name evidence="2" type="ORF">GPY61_04825</name>
</gene>
<dbReference type="AlphaFoldDB" id="A0A7X3FY72"/>
<feature type="chain" id="PRO_5030847213" evidence="1">
    <location>
        <begin position="19"/>
        <end position="187"/>
    </location>
</feature>
<dbReference type="PROSITE" id="PS51257">
    <property type="entry name" value="PROKAR_LIPOPROTEIN"/>
    <property type="match status" value="1"/>
</dbReference>
<reference evidence="2 3" key="1">
    <citation type="submission" date="2019-12" db="EMBL/GenBank/DDBJ databases">
        <authorList>
            <person name="Li C."/>
            <person name="Zhao J."/>
        </authorList>
    </citation>
    <scope>NUCLEOTIDE SEQUENCE [LARGE SCALE GENOMIC DNA]</scope>
    <source>
        <strain evidence="2 3">NEAU-DD11</strain>
    </source>
</reference>
<dbReference type="Proteomes" id="UP000443353">
    <property type="component" value="Unassembled WGS sequence"/>
</dbReference>